<feature type="domain" description="Laminin EGF-like" evidence="19">
    <location>
        <begin position="1339"/>
        <end position="1389"/>
    </location>
</feature>
<keyword evidence="8 15" id="KW-1133">Transmembrane helix</keyword>
<dbReference type="InterPro" id="IPR000742">
    <property type="entry name" value="EGF"/>
</dbReference>
<feature type="domain" description="Laminin EGF-like" evidence="19">
    <location>
        <begin position="1292"/>
        <end position="1338"/>
    </location>
</feature>
<dbReference type="InterPro" id="IPR001881">
    <property type="entry name" value="EGF-like_Ca-bd_dom"/>
</dbReference>
<evidence type="ECO:0000256" key="7">
    <source>
        <dbReference type="ARBA" id="ARBA00022837"/>
    </source>
</evidence>
<dbReference type="CDD" id="cd00055">
    <property type="entry name" value="EGF_Lam"/>
    <property type="match status" value="4"/>
</dbReference>
<feature type="domain" description="EGF-like" evidence="18">
    <location>
        <begin position="1518"/>
        <end position="1551"/>
    </location>
</feature>
<feature type="disulfide bond" evidence="13">
    <location>
        <begin position="159"/>
        <end position="169"/>
    </location>
</feature>
<keyword evidence="2" id="KW-0880">Kelch repeat</keyword>
<dbReference type="SUPFAM" id="SSF57196">
    <property type="entry name" value="EGF/Laminin"/>
    <property type="match status" value="3"/>
</dbReference>
<dbReference type="VEuPathDB" id="VectorBase:GMOY001034"/>
<dbReference type="CDD" id="cd00041">
    <property type="entry name" value="CUB"/>
    <property type="match status" value="1"/>
</dbReference>
<dbReference type="FunFam" id="2.10.25.10:FF:000191">
    <property type="entry name" value="Multiple epidermal growth factor-like domains 8"/>
    <property type="match status" value="1"/>
</dbReference>
<dbReference type="InterPro" id="IPR051568">
    <property type="entry name" value="LZTR1/Attractin"/>
</dbReference>
<dbReference type="SUPFAM" id="SSF50965">
    <property type="entry name" value="Galactose oxidase, central domain"/>
    <property type="match status" value="1"/>
</dbReference>
<comment type="subcellular location">
    <subcellularLocation>
        <location evidence="1">Membrane</location>
        <topology evidence="1">Single-pass type I membrane protein</topology>
    </subcellularLocation>
</comment>
<evidence type="ECO:0000256" key="8">
    <source>
        <dbReference type="ARBA" id="ARBA00022989"/>
    </source>
</evidence>
<keyword evidence="3 13" id="KW-0245">EGF-like domain</keyword>
<evidence type="ECO:0000259" key="19">
    <source>
        <dbReference type="PROSITE" id="PS50027"/>
    </source>
</evidence>
<dbReference type="FunFam" id="2.10.25.10:FF:000202">
    <property type="entry name" value="Multiple epidermal growth factor-like domains 8"/>
    <property type="match status" value="1"/>
</dbReference>
<dbReference type="Pfam" id="PF24981">
    <property type="entry name" value="Beta-prop_ATRN-LZTR1"/>
    <property type="match status" value="2"/>
</dbReference>
<dbReference type="Gene3D" id="2.60.120.290">
    <property type="entry name" value="Spermadhesin, CUB domain"/>
    <property type="match status" value="1"/>
</dbReference>
<evidence type="ECO:0000256" key="14">
    <source>
        <dbReference type="PROSITE-ProRule" id="PRU00460"/>
    </source>
</evidence>
<evidence type="ECO:0000313" key="20">
    <source>
        <dbReference type="EnsemblMetazoa" id="GMOY001034-PA"/>
    </source>
</evidence>
<evidence type="ECO:0000256" key="16">
    <source>
        <dbReference type="SAM" id="SignalP"/>
    </source>
</evidence>
<evidence type="ECO:0000256" key="1">
    <source>
        <dbReference type="ARBA" id="ARBA00004479"/>
    </source>
</evidence>
<accession>A0A1B0FBV3</accession>
<dbReference type="CDD" id="cd00054">
    <property type="entry name" value="EGF_CA"/>
    <property type="match status" value="1"/>
</dbReference>
<dbReference type="SUPFAM" id="SSF117281">
    <property type="entry name" value="Kelch motif"/>
    <property type="match status" value="1"/>
</dbReference>
<evidence type="ECO:0000256" key="5">
    <source>
        <dbReference type="ARBA" id="ARBA00022729"/>
    </source>
</evidence>
<dbReference type="InterPro" id="IPR011043">
    <property type="entry name" value="Gal_Oxase/kelch_b-propeller"/>
</dbReference>
<dbReference type="InterPro" id="IPR000859">
    <property type="entry name" value="CUB_dom"/>
</dbReference>
<dbReference type="PROSITE" id="PS01186">
    <property type="entry name" value="EGF_2"/>
    <property type="match status" value="2"/>
</dbReference>
<dbReference type="PROSITE" id="PS50027">
    <property type="entry name" value="EGF_LAM_2"/>
    <property type="match status" value="2"/>
</dbReference>
<dbReference type="Gene3D" id="2.120.10.80">
    <property type="entry name" value="Kelch-type beta propeller"/>
    <property type="match status" value="4"/>
</dbReference>
<evidence type="ECO:0000256" key="6">
    <source>
        <dbReference type="ARBA" id="ARBA00022737"/>
    </source>
</evidence>
<dbReference type="InterPro" id="IPR035914">
    <property type="entry name" value="Sperma_CUB_dom_sf"/>
</dbReference>
<feature type="domain" description="CUB" evidence="17">
    <location>
        <begin position="45"/>
        <end position="157"/>
    </location>
</feature>
<dbReference type="PANTHER" id="PTHR46376:SF2">
    <property type="entry name" value="DISTRACTED, ISOFORM B"/>
    <property type="match status" value="1"/>
</dbReference>
<dbReference type="Pfam" id="PF07645">
    <property type="entry name" value="EGF_CA"/>
    <property type="match status" value="2"/>
</dbReference>
<dbReference type="InterPro" id="IPR018097">
    <property type="entry name" value="EGF_Ca-bd_CS"/>
</dbReference>
<evidence type="ECO:0000259" key="17">
    <source>
        <dbReference type="PROSITE" id="PS01180"/>
    </source>
</evidence>
<dbReference type="SMART" id="SM00181">
    <property type="entry name" value="EGF"/>
    <property type="match status" value="12"/>
</dbReference>
<feature type="chain" id="PRO_5008407300" description="Multiple epidermal growth factor-like domains protein 8" evidence="16">
    <location>
        <begin position="26"/>
        <end position="2902"/>
    </location>
</feature>
<feature type="signal peptide" evidence="16">
    <location>
        <begin position="1"/>
        <end position="25"/>
    </location>
</feature>
<evidence type="ECO:0000256" key="2">
    <source>
        <dbReference type="ARBA" id="ARBA00022441"/>
    </source>
</evidence>
<dbReference type="GO" id="GO:0005509">
    <property type="term" value="F:calcium ion binding"/>
    <property type="evidence" value="ECO:0007669"/>
    <property type="project" value="InterPro"/>
</dbReference>
<evidence type="ECO:0000256" key="15">
    <source>
        <dbReference type="SAM" id="Phobius"/>
    </source>
</evidence>
<keyword evidence="21" id="KW-1185">Reference proteome</keyword>
<reference evidence="20" key="1">
    <citation type="submission" date="2020-05" db="UniProtKB">
        <authorList>
            <consortium name="EnsemblMetazoa"/>
        </authorList>
    </citation>
    <scope>IDENTIFICATION</scope>
    <source>
        <strain evidence="20">Yale</strain>
    </source>
</reference>
<keyword evidence="6" id="KW-0677">Repeat</keyword>
<dbReference type="GO" id="GO:0005794">
    <property type="term" value="C:Golgi apparatus"/>
    <property type="evidence" value="ECO:0007669"/>
    <property type="project" value="TreeGrafter"/>
</dbReference>
<feature type="domain" description="EGF-like" evidence="18">
    <location>
        <begin position="155"/>
        <end position="186"/>
    </location>
</feature>
<dbReference type="Pfam" id="PF00431">
    <property type="entry name" value="CUB"/>
    <property type="match status" value="1"/>
</dbReference>
<dbReference type="SMART" id="SM00179">
    <property type="entry name" value="EGF_CA"/>
    <property type="match status" value="2"/>
</dbReference>
<dbReference type="InterPro" id="IPR000152">
    <property type="entry name" value="EGF-type_Asp/Asn_hydroxyl_site"/>
</dbReference>
<feature type="disulfide bond" evidence="14">
    <location>
        <begin position="1322"/>
        <end position="1336"/>
    </location>
</feature>
<dbReference type="Gene3D" id="2.10.25.10">
    <property type="entry name" value="Laminin"/>
    <property type="match status" value="8"/>
</dbReference>
<feature type="disulfide bond" evidence="14">
    <location>
        <begin position="1373"/>
        <end position="1387"/>
    </location>
</feature>
<dbReference type="GO" id="GO:0016020">
    <property type="term" value="C:membrane"/>
    <property type="evidence" value="ECO:0007669"/>
    <property type="project" value="UniProtKB-SubCell"/>
</dbReference>
<dbReference type="FunFam" id="2.60.120.290:FF:000023">
    <property type="entry name" value="Multiple epidermal growth factor-like domains 8"/>
    <property type="match status" value="1"/>
</dbReference>
<dbReference type="SMART" id="SM00042">
    <property type="entry name" value="CUB"/>
    <property type="match status" value="1"/>
</dbReference>
<dbReference type="PANTHER" id="PTHR46376">
    <property type="entry name" value="LEUCINE-ZIPPER-LIKE TRANSCRIPTIONAL REGULATOR 1"/>
    <property type="match status" value="1"/>
</dbReference>
<feature type="domain" description="EGF-like" evidence="18">
    <location>
        <begin position="1216"/>
        <end position="1257"/>
    </location>
</feature>
<dbReference type="InterPro" id="IPR049883">
    <property type="entry name" value="NOTCH1_EGF-like"/>
</dbReference>
<sequence length="2902" mass="325365">MRSIVIFGALLALLHIVGELPLVLADRVSLLPNTQQMHYHSSSPCDRSRKVFTAEYGEISDGPAGFNYTQDSHCEWLIKARNNSQFITLSFHSMGTECSYDYIYVYDGDSFNSTLLGSFSGRTQPQRLVARSGSMLIFMYSDTNYVLDGFRASYYISNCLNNCHNHGKCVGHQCVCHGEWVGPDCEDEACPNKCGELQGHGKCIKGLCHCEKGYSGRLCDLHEQPPGGNWRWLATDAEGMTPRAAHTAIYIDEEDALYVFGGYDLNNVISTLQIYRFAASQWEDEWGIALQNRRHYYHQQKIDHSLLKAVLQHKNEDEAKLWGLKSDISIFRNILYTLAESNLHQRQTRSSQLLTAVSINSTDEELSEYLEDILGEVTDYKPHGRYGHAAARVPGGFVIFGGKQANGSFFNDLWFYNNSESGGKWKQLAMRSKSKPPPMARHTITFANDYLYLFGGSLETGEFSSKRSRMGIDTSAWRKKLDVRLAAHTTVYYKATNSLIVFGGIMTSLARFSKLSDRIFAFQLDKLHWTEILYPRTALRDTNIPRERAFHTATISGNYMIVFGGYTHRHNKDEICYDNQMYWYHLSCHIWINQVVSAEDNLYPKKQGVFAQAAALRRNNTLLIVGGYHGNINADLFAYELPQVLRMQSSNGYNPEMSCRLHTSHTACLSNPECGWCSADSSCYGRTIGANCTSNLQTTRCPGICPSLGDCHSCLVHGTQWNKPQEGSEVYFSVASKLGLNECTWCVQNAKCHHRDDNYGICGEDTPSHSPGWWGEQGTEIRQPSQCTQNDRRPGLTYVKYHYPINLTMPDYVAIVNATMVDFASPTPTTQYEQRLEGEMLARLLGFVRPQKQWEEEPTEIQVCTSYSSAILKAGLGRDLISLKELVKQTSNQSYCSNVEIPSTELPFLIDFQARRRIGLNAIYNTYQKTKMELQHIYHGNLNAFTFEYLEPYYSGENCAGYRNCLQCLTDNACGWCSLKSQCMLKTVNETETCSTLQVDKNSTHFLWEYLINQPGHCANCSNYVSCEECIKSGLCEWWAEEARCARLGKSENSVTSLSKCPVQCRLRRNCHDCLNERGRCVWCEARAACFSFAVYTSEYQFGMCREWLDQSVTPQLTDDSSVIGHGNRNSIIGSLSPTHHHPPVTPKQQCKSCTQYHNCSTCLRTLSCGWCFDRDNPIEGICMQGDFSHPFGNCSLALNSSSIHDAEWAYAQCPDVDECGLGLHDCHKEAKCTNTHGSYNCHCRRGFVGDGRLTCMRTCFEFCVNGYCSGAPDYTCKCELGWTGADCSINCGCHNHSTCTERVGKCDSCQAWTEGERCERCRQGSYGNATSAAGCSPCECNGHGNQDLGICNVGNGECFCKDNTVGVKCDQCAIGYYGDPRDGGQCYYQCESRGVLQNIGRSGIGSYQSYKSPWGTSLEVRECLWILFPKTLEAEKSLLQVEFEWSTLAMDCDDNAVYIYDSLPDLTGATHQNQLISVVCNPYTSSHIIEARSSHVTVYYKQGGGLFKHFGFNAIYTVKNCVARTCLHPHICDEQHRCICPAGYVGPRCEVEVCPRNCNAKRMQGYCDTDYGRCICNFGYGGMDCGTLVKPNQLTVTELFNTMLLSESFEHLRKTIPRFGHTVCADRRGSVWMFGGYSPSHGPLNDFRQFDTKNGTWMQVTVESTPEEKMPLGRYFHAAEIYLKKQTIFIYGGITTGSSSPNPQILEDFWQFSIQNQRWSEMDLHEHRVRPPPLVGHTLTYTREALLLIGGLTRNRSRQLELWEFNLETFRWEQLLALGVRMPVLYGHSSVYHSEKHIMYVFGGYSIEPQNKLYALHLQKMTWTELPPFQDLNRPESLLPRARYFHSAATTEHYMVIYGGRTHPYNASDVLIAYVYNCNQWIRLTEDVNIVGRLQSSTYAEDISIDHENNAIYVIGGWDGSASASQVTKIVLPLDICQLWSSGKYLCRHYMGCSFCNVPGPYRTTSHCFSQGNSGVCDNGNGTLTYNNGAACDDAWMARRNCSSFNTCSSCLASWPTHVETTPICQWCDECGIKGRCVPAGVDCERRNTWCSKEVSVGLLNLCPQPQCHTLHCETCILNDNCEWAQNELGTIECITKELVEQNQYRIIGQCPASCYTYTNCTSCLNNDDADQPRDCKWSTMLNTCLSPQTQPLFCAGGVCGLVLEANETDQCPEPCYVYSQCSTCLEHAHCGWCARDGYNGDGICTEGSPENKQEYPSVSTCDLIYTSRRNDSPLNPTDIVSWNYVKCPAENECTNGHHNCDPTSERCIDAPTGYRCVCGEGYRDDNGTCMPVCTQGCVRGNCLRPNICECDFGYVGENCSIQCLCNGHSNCKGPDLLDECVQCHNNTMGAQCEKCQPLYVGDPREGRECIPCHEYCNGHTDACIANDSDPAFFNMTRAELNVTLPEGPLANATCLRCANNTAGQRCDTCIVGYFRGSEDHRKECRSCQCHGHGNVCDPVTGEKCNCGNNTESDATCTAGGGKNSAHLCWSVQCSKCRDSYAGNPIDGHQCYKQITVESRMCFDAKPIEECKAKPAALKPGQTVFFVIQPRFMNVDIRVIIDVTQGELDVYMSPQDDSFIVETNETTGYHEIYLDNRYNWGPTSKRSHALNVALPKHDNSTSFSKLIMSDKRSSYYVPHIQDCKSHGGHSFYVKDQHAKDLSTHVTLNQCNTLLRLFGLKNRLVLTLPQHAHNLSATRFFIALRASSGPEPSYGSVVFRQDQLHIDLFVFFSVFFSCFFLFLAVCVVVWKVKQAADIRRARRQHVVELLHLAKRPFAHVFLAPNSFDIDSPNPTTSTSNRVVRSATGARSRHYNATAHSQLSEVMLIAIEPTFDNLAAVGTVFISLPGRYKAPLSMTLGSTLITYPRSYPVSNRNFMRSHRGSSVPSIGLGGGIAMNPLPA</sequence>
<dbReference type="PhylomeDB" id="A0A1B0FBV3"/>
<evidence type="ECO:0000313" key="21">
    <source>
        <dbReference type="Proteomes" id="UP000092444"/>
    </source>
</evidence>
<dbReference type="InterPro" id="IPR009030">
    <property type="entry name" value="Growth_fac_rcpt_cys_sf"/>
</dbReference>
<keyword evidence="12 14" id="KW-0424">Laminin EGF-like domain</keyword>
<feature type="transmembrane region" description="Helical" evidence="15">
    <location>
        <begin position="2728"/>
        <end position="2750"/>
    </location>
</feature>
<feature type="disulfide bond" evidence="14">
    <location>
        <begin position="1310"/>
        <end position="1319"/>
    </location>
</feature>
<dbReference type="SUPFAM" id="SSF57184">
    <property type="entry name" value="Growth factor receptor domain"/>
    <property type="match status" value="1"/>
</dbReference>
<dbReference type="PROSITE" id="PS01248">
    <property type="entry name" value="EGF_LAM_1"/>
    <property type="match status" value="3"/>
</dbReference>
<dbReference type="PROSITE" id="PS00022">
    <property type="entry name" value="EGF_1"/>
    <property type="match status" value="3"/>
</dbReference>
<organism evidence="20 21">
    <name type="scientific">Glossina morsitans morsitans</name>
    <name type="common">Savannah tsetse fly</name>
    <dbReference type="NCBI Taxonomy" id="37546"/>
    <lineage>
        <taxon>Eukaryota</taxon>
        <taxon>Metazoa</taxon>
        <taxon>Ecdysozoa</taxon>
        <taxon>Arthropoda</taxon>
        <taxon>Hexapoda</taxon>
        <taxon>Insecta</taxon>
        <taxon>Pterygota</taxon>
        <taxon>Neoptera</taxon>
        <taxon>Endopterygota</taxon>
        <taxon>Diptera</taxon>
        <taxon>Brachycera</taxon>
        <taxon>Muscomorpha</taxon>
        <taxon>Hippoboscoidea</taxon>
        <taxon>Glossinidae</taxon>
        <taxon>Glossina</taxon>
    </lineage>
</organism>
<keyword evidence="5 16" id="KW-0732">Signal</keyword>
<dbReference type="PROSITE" id="PS00010">
    <property type="entry name" value="ASX_HYDROXYL"/>
    <property type="match status" value="1"/>
</dbReference>
<evidence type="ECO:0000256" key="9">
    <source>
        <dbReference type="ARBA" id="ARBA00023136"/>
    </source>
</evidence>
<dbReference type="PROSITE" id="PS01187">
    <property type="entry name" value="EGF_CA"/>
    <property type="match status" value="1"/>
</dbReference>
<feature type="disulfide bond" evidence="13">
    <location>
        <begin position="176"/>
        <end position="185"/>
    </location>
</feature>
<name>A0A1B0FBV3_GLOMM</name>
<dbReference type="GO" id="GO:0048731">
    <property type="term" value="P:system development"/>
    <property type="evidence" value="ECO:0007669"/>
    <property type="project" value="UniProtKB-ARBA"/>
</dbReference>
<dbReference type="SMART" id="SM00423">
    <property type="entry name" value="PSI"/>
    <property type="match status" value="9"/>
</dbReference>
<evidence type="ECO:0000256" key="13">
    <source>
        <dbReference type="PROSITE-ProRule" id="PRU00076"/>
    </source>
</evidence>
<dbReference type="PROSITE" id="PS50026">
    <property type="entry name" value="EGF_3"/>
    <property type="match status" value="3"/>
</dbReference>
<dbReference type="Pfam" id="PF24973">
    <property type="entry name" value="EGF_LMN_ATRN"/>
    <property type="match status" value="3"/>
</dbReference>
<keyword evidence="7" id="KW-0106">Calcium</keyword>
<dbReference type="EnsemblMetazoa" id="GMOY001034-RA">
    <property type="protein sequence ID" value="GMOY001034-PA"/>
    <property type="gene ID" value="GMOY001034"/>
</dbReference>
<evidence type="ECO:0000256" key="10">
    <source>
        <dbReference type="ARBA" id="ARBA00023157"/>
    </source>
</evidence>
<evidence type="ECO:0000256" key="3">
    <source>
        <dbReference type="ARBA" id="ARBA00022536"/>
    </source>
</evidence>
<keyword evidence="9 15" id="KW-0472">Membrane</keyword>
<dbReference type="InterPro" id="IPR015915">
    <property type="entry name" value="Kelch-typ_b-propeller"/>
</dbReference>
<dbReference type="InterPro" id="IPR002049">
    <property type="entry name" value="LE_dom"/>
</dbReference>
<comment type="caution">
    <text evidence="13">Lacks conserved residue(s) required for the propagation of feature annotation.</text>
</comment>
<feature type="disulfide bond" evidence="13">
    <location>
        <begin position="1541"/>
        <end position="1550"/>
    </location>
</feature>
<dbReference type="GO" id="GO:0048513">
    <property type="term" value="P:animal organ development"/>
    <property type="evidence" value="ECO:0007669"/>
    <property type="project" value="UniProtKB-ARBA"/>
</dbReference>
<dbReference type="InterPro" id="IPR056737">
    <property type="entry name" value="Beta-prop_ATRN-MKLN-like"/>
</dbReference>
<evidence type="ECO:0000256" key="4">
    <source>
        <dbReference type="ARBA" id="ARBA00022692"/>
    </source>
</evidence>
<keyword evidence="11" id="KW-0325">Glycoprotein</keyword>
<proteinExistence type="predicted"/>
<keyword evidence="10 13" id="KW-1015">Disulfide bond</keyword>
<feature type="disulfide bond" evidence="14">
    <location>
        <begin position="1361"/>
        <end position="1370"/>
    </location>
</feature>
<protein>
    <recommendedName>
        <fullName evidence="22">Multiple epidermal growth factor-like domains protein 8</fullName>
    </recommendedName>
</protein>
<keyword evidence="4 15" id="KW-0812">Transmembrane</keyword>
<evidence type="ECO:0008006" key="22">
    <source>
        <dbReference type="Google" id="ProtNLM"/>
    </source>
</evidence>
<dbReference type="Pfam" id="PF00053">
    <property type="entry name" value="EGF_laminin"/>
    <property type="match status" value="1"/>
</dbReference>
<dbReference type="SUPFAM" id="SSF49854">
    <property type="entry name" value="Spermadhesin, CUB domain"/>
    <property type="match status" value="1"/>
</dbReference>
<evidence type="ECO:0000256" key="12">
    <source>
        <dbReference type="ARBA" id="ARBA00023292"/>
    </source>
</evidence>
<dbReference type="InterPro" id="IPR016201">
    <property type="entry name" value="PSI"/>
</dbReference>
<dbReference type="PROSITE" id="PS01180">
    <property type="entry name" value="CUB"/>
    <property type="match status" value="2"/>
</dbReference>
<dbReference type="InterPro" id="IPR056863">
    <property type="entry name" value="LMN_ATRN_NET-like_EGF"/>
</dbReference>
<evidence type="ECO:0000259" key="18">
    <source>
        <dbReference type="PROSITE" id="PS50026"/>
    </source>
</evidence>
<evidence type="ECO:0000256" key="11">
    <source>
        <dbReference type="ARBA" id="ARBA00023180"/>
    </source>
</evidence>
<dbReference type="SMART" id="SM00180">
    <property type="entry name" value="EGF_Lam"/>
    <property type="match status" value="4"/>
</dbReference>
<dbReference type="STRING" id="37546.A0A1B0FBV3"/>
<feature type="domain" description="CUB" evidence="17">
    <location>
        <begin position="1391"/>
        <end position="1520"/>
    </location>
</feature>
<dbReference type="EMBL" id="CCAG010019860">
    <property type="status" value="NOT_ANNOTATED_CDS"/>
    <property type="molecule type" value="Genomic_DNA"/>
</dbReference>
<dbReference type="Proteomes" id="UP000092444">
    <property type="component" value="Unassembled WGS sequence"/>
</dbReference>